<proteinExistence type="predicted"/>
<reference evidence="1" key="1">
    <citation type="submission" date="2024-04" db="EMBL/GenBank/DDBJ databases">
        <authorList>
            <consortium name="Molecular Ecology Group"/>
        </authorList>
    </citation>
    <scope>NUCLEOTIDE SEQUENCE</scope>
</reference>
<keyword evidence="2" id="KW-1185">Reference proteome</keyword>
<dbReference type="AlphaFoldDB" id="A0AAV2P352"/>
<accession>A0AAV2P352</accession>
<name>A0AAV2P352_9HYME</name>
<dbReference type="Proteomes" id="UP001497644">
    <property type="component" value="Chromosome 7"/>
</dbReference>
<gene>
    <name evidence="1" type="ORF">LPLAT_LOCUS12329</name>
</gene>
<protein>
    <submittedName>
        <fullName evidence="1">Uncharacterized protein</fullName>
    </submittedName>
</protein>
<organism evidence="1 2">
    <name type="scientific">Lasius platythorax</name>
    <dbReference type="NCBI Taxonomy" id="488582"/>
    <lineage>
        <taxon>Eukaryota</taxon>
        <taxon>Metazoa</taxon>
        <taxon>Ecdysozoa</taxon>
        <taxon>Arthropoda</taxon>
        <taxon>Hexapoda</taxon>
        <taxon>Insecta</taxon>
        <taxon>Pterygota</taxon>
        <taxon>Neoptera</taxon>
        <taxon>Endopterygota</taxon>
        <taxon>Hymenoptera</taxon>
        <taxon>Apocrita</taxon>
        <taxon>Aculeata</taxon>
        <taxon>Formicoidea</taxon>
        <taxon>Formicidae</taxon>
        <taxon>Formicinae</taxon>
        <taxon>Lasius</taxon>
        <taxon>Lasius</taxon>
    </lineage>
</organism>
<sequence length="134" mass="15216">MEKKKRSGAEEIWGGKGMDGPCSRLSDGVFPYLTSALDEENDAAAVGDVCGKFKTYKTYKQTNFFPRRSYRVMPPSSSVSRITRCQMPIIFTRRWQLRRAALVERPGTKGETAVHIGCQGTKKYTYFNFIETRA</sequence>
<evidence type="ECO:0000313" key="2">
    <source>
        <dbReference type="Proteomes" id="UP001497644"/>
    </source>
</evidence>
<dbReference type="EMBL" id="OZ034830">
    <property type="protein sequence ID" value="CAL1687053.1"/>
    <property type="molecule type" value="Genomic_DNA"/>
</dbReference>
<evidence type="ECO:0000313" key="1">
    <source>
        <dbReference type="EMBL" id="CAL1687053.1"/>
    </source>
</evidence>